<dbReference type="Proteomes" id="UP000177232">
    <property type="component" value="Unassembled WGS sequence"/>
</dbReference>
<comment type="caution">
    <text evidence="4">The sequence shown here is derived from an EMBL/GenBank/DDBJ whole genome shotgun (WGS) entry which is preliminary data.</text>
</comment>
<feature type="transmembrane region" description="Helical" evidence="2">
    <location>
        <begin position="56"/>
        <end position="77"/>
    </location>
</feature>
<keyword evidence="2" id="KW-0472">Membrane</keyword>
<dbReference type="AlphaFoldDB" id="A0A1F6DT20"/>
<proteinExistence type="predicted"/>
<gene>
    <name evidence="4" type="ORF">A3C94_02795</name>
</gene>
<evidence type="ECO:0000313" key="5">
    <source>
        <dbReference type="Proteomes" id="UP000177232"/>
    </source>
</evidence>
<accession>A0A1F6DT20</accession>
<feature type="domain" description="DUF8128" evidence="3">
    <location>
        <begin position="88"/>
        <end position="444"/>
    </location>
</feature>
<feature type="transmembrane region" description="Helical" evidence="2">
    <location>
        <begin position="28"/>
        <end position="50"/>
    </location>
</feature>
<organism evidence="4 5">
    <name type="scientific">Candidatus Kaiserbacteria bacterium RIFCSPHIGHO2_02_FULL_55_17</name>
    <dbReference type="NCBI Taxonomy" id="1798496"/>
    <lineage>
        <taxon>Bacteria</taxon>
        <taxon>Candidatus Kaiseribacteriota</taxon>
    </lineage>
</organism>
<dbReference type="InterPro" id="IPR058441">
    <property type="entry name" value="DUF8128"/>
</dbReference>
<keyword evidence="2" id="KW-0812">Transmembrane</keyword>
<feature type="region of interest" description="Disordered" evidence="1">
    <location>
        <begin position="258"/>
        <end position="277"/>
    </location>
</feature>
<protein>
    <recommendedName>
        <fullName evidence="3">DUF8128 domain-containing protein</fullName>
    </recommendedName>
</protein>
<sequence length="463" mass="52886">MIPFIHALENVQKKITNNLGIRFEPWPLFLLGLVLLINALVFMSGVVSLAFSLSLFLAPVWLPFLLGNGAWKMWIVLQRSEFIAEQKYILLEIKPPRNLVKTPIAMEAFLSGIHFTGGESTWYARFRGGTRPFFSLEMASFEGQVHFFIWARAGLRRVIESQIYAQYPGIQIVEALDYTRRISAKPEEWKVWGCDFIHTAPDPLPIKTYIEYGLDKVQKEPEQVDPLANLIEFMGSVGKGEYLWLQFIIRAHKGEKYGTTPAGNSSSKRNAEGKPYTWRDEGKDLIEEIRKSARNPYIDPVTGEERPGFPNPTKGESEKMAAIDRNTSKLGFDVGARGIYISKPEHFDVNTISHLIALFKPFTTEGWNGINSTAWLKRFDDYPWEIGAEKKKNQYRREIVEAYRRRQFFYDPFFEGGKHGHDAMVMSTEELATVFHIPSQSSQAPGLTRIHSTTREAPTDLPV</sequence>
<reference evidence="4 5" key="1">
    <citation type="journal article" date="2016" name="Nat. Commun.">
        <title>Thousands of microbial genomes shed light on interconnected biogeochemical processes in an aquifer system.</title>
        <authorList>
            <person name="Anantharaman K."/>
            <person name="Brown C.T."/>
            <person name="Hug L.A."/>
            <person name="Sharon I."/>
            <person name="Castelle C.J."/>
            <person name="Probst A.J."/>
            <person name="Thomas B.C."/>
            <person name="Singh A."/>
            <person name="Wilkins M.J."/>
            <person name="Karaoz U."/>
            <person name="Brodie E.L."/>
            <person name="Williams K.H."/>
            <person name="Hubbard S.S."/>
            <person name="Banfield J.F."/>
        </authorList>
    </citation>
    <scope>NUCLEOTIDE SEQUENCE [LARGE SCALE GENOMIC DNA]</scope>
</reference>
<name>A0A1F6DT20_9BACT</name>
<feature type="compositionally biased region" description="Basic and acidic residues" evidence="1">
    <location>
        <begin position="453"/>
        <end position="463"/>
    </location>
</feature>
<evidence type="ECO:0000313" key="4">
    <source>
        <dbReference type="EMBL" id="OGG64551.1"/>
    </source>
</evidence>
<evidence type="ECO:0000256" key="2">
    <source>
        <dbReference type="SAM" id="Phobius"/>
    </source>
</evidence>
<dbReference type="Pfam" id="PF26449">
    <property type="entry name" value="DUF8128"/>
    <property type="match status" value="1"/>
</dbReference>
<feature type="region of interest" description="Disordered" evidence="1">
    <location>
        <begin position="442"/>
        <end position="463"/>
    </location>
</feature>
<dbReference type="STRING" id="1798496.A3C94_02795"/>
<keyword evidence="2" id="KW-1133">Transmembrane helix</keyword>
<evidence type="ECO:0000259" key="3">
    <source>
        <dbReference type="Pfam" id="PF26449"/>
    </source>
</evidence>
<feature type="region of interest" description="Disordered" evidence="1">
    <location>
        <begin position="297"/>
        <end position="316"/>
    </location>
</feature>
<dbReference type="EMBL" id="MFLJ01000018">
    <property type="protein sequence ID" value="OGG64551.1"/>
    <property type="molecule type" value="Genomic_DNA"/>
</dbReference>
<evidence type="ECO:0000256" key="1">
    <source>
        <dbReference type="SAM" id="MobiDB-lite"/>
    </source>
</evidence>